<dbReference type="PANTHER" id="PTHR43707:SF1">
    <property type="entry name" value="HISTIDINE--TRNA LIGASE, MITOCHONDRIAL-RELATED"/>
    <property type="match status" value="1"/>
</dbReference>
<dbReference type="Proteomes" id="UP001173801">
    <property type="component" value="Unassembled WGS sequence"/>
</dbReference>
<organism evidence="2 3">
    <name type="scientific">Campylobacter gastrosuis</name>
    <dbReference type="NCBI Taxonomy" id="2974576"/>
    <lineage>
        <taxon>Bacteria</taxon>
        <taxon>Pseudomonadati</taxon>
        <taxon>Campylobacterota</taxon>
        <taxon>Epsilonproteobacteria</taxon>
        <taxon>Campylobacterales</taxon>
        <taxon>Campylobacteraceae</taxon>
        <taxon>Campylobacter</taxon>
    </lineage>
</organism>
<keyword evidence="2" id="KW-0328">Glycosyltransferase</keyword>
<dbReference type="SUPFAM" id="SSF55681">
    <property type="entry name" value="Class II aaRS and biotin synthetases"/>
    <property type="match status" value="1"/>
</dbReference>
<dbReference type="PANTHER" id="PTHR43707">
    <property type="entry name" value="HISTIDYL-TRNA SYNTHETASE"/>
    <property type="match status" value="1"/>
</dbReference>
<reference evidence="2" key="2">
    <citation type="journal article" date="2023" name="Microorganisms">
        <title>Isolation and Genomic Characteristics of Cat-Borne Campylobacter felis sp. nov. and Sheep-Borne Campylobacter ovis sp. nov.</title>
        <authorList>
            <person name="Wang H."/>
            <person name="Li Y."/>
            <person name="Gu Y."/>
            <person name="Zhou G."/>
            <person name="Chen X."/>
            <person name="Zhang X."/>
            <person name="Shao Z."/>
            <person name="Zhang J."/>
            <person name="Zhang M."/>
        </authorList>
    </citation>
    <scope>NUCLEOTIDE SEQUENCE</scope>
    <source>
        <strain evidence="2">PS10</strain>
    </source>
</reference>
<feature type="domain" description="Class II Histidinyl-tRNA synthetase (HisRS)-like catalytic core" evidence="1">
    <location>
        <begin position="25"/>
        <end position="279"/>
    </location>
</feature>
<keyword evidence="2" id="KW-0808">Transferase</keyword>
<dbReference type="RefSeq" id="WP_284937485.1">
    <property type="nucleotide sequence ID" value="NZ_JANURM010000004.1"/>
</dbReference>
<evidence type="ECO:0000313" key="2">
    <source>
        <dbReference type="EMBL" id="MDL0088828.1"/>
    </source>
</evidence>
<dbReference type="EMBL" id="JANURM010000004">
    <property type="protein sequence ID" value="MDL0088828.1"/>
    <property type="molecule type" value="Genomic_DNA"/>
</dbReference>
<dbReference type="InterPro" id="IPR041715">
    <property type="entry name" value="HisRS-like_core"/>
</dbReference>
<dbReference type="GO" id="GO:0016757">
    <property type="term" value="F:glycosyltransferase activity"/>
    <property type="evidence" value="ECO:0007669"/>
    <property type="project" value="UniProtKB-KW"/>
</dbReference>
<comment type="caution">
    <text evidence="2">The sequence shown here is derived from an EMBL/GenBank/DDBJ whole genome shotgun (WGS) entry which is preliminary data.</text>
</comment>
<proteinExistence type="predicted"/>
<evidence type="ECO:0000313" key="3">
    <source>
        <dbReference type="Proteomes" id="UP001173801"/>
    </source>
</evidence>
<dbReference type="InterPro" id="IPR045864">
    <property type="entry name" value="aa-tRNA-synth_II/BPL/LPL"/>
</dbReference>
<evidence type="ECO:0000259" key="1">
    <source>
        <dbReference type="Pfam" id="PF13393"/>
    </source>
</evidence>
<dbReference type="Pfam" id="PF13393">
    <property type="entry name" value="tRNA-synt_His"/>
    <property type="match status" value="1"/>
</dbReference>
<name>A0ABT7HPL7_9BACT</name>
<gene>
    <name evidence="2" type="ORF">NYG85_05515</name>
</gene>
<keyword evidence="3" id="KW-1185">Reference proteome</keyword>
<accession>A0ABT7HPL7</accession>
<dbReference type="Gene3D" id="3.30.930.10">
    <property type="entry name" value="Bira Bifunctional Protein, Domain 2"/>
    <property type="match status" value="1"/>
</dbReference>
<protein>
    <submittedName>
        <fullName evidence="2">ATP phosphoribosyltransferase regulatory subunit</fullName>
    </submittedName>
</protein>
<dbReference type="InterPro" id="IPR004516">
    <property type="entry name" value="HisRS/HisZ"/>
</dbReference>
<reference evidence="2" key="1">
    <citation type="submission" date="2022-08" db="EMBL/GenBank/DDBJ databases">
        <authorList>
            <person name="Wang H."/>
        </authorList>
    </citation>
    <scope>NUCLEOTIDE SEQUENCE</scope>
    <source>
        <strain evidence="2">PS10</strain>
    </source>
</reference>
<dbReference type="NCBIfam" id="NF008946">
    <property type="entry name" value="PRK12293.1"/>
    <property type="match status" value="1"/>
</dbReference>
<sequence>MKNENLNVYEHEIPVGSRLYFGKSATLKRQIEQRASEILINNGFSEILTPFFSYHQHLSVSPTELLRFSDHSNHEISLRADSTIDVVRIVRARLKDALNKKWFYIQPVFRYPSTEIYQIGGEIIGEIDLANSVNMVKSLLDEFNFDATLQLSNIKIPKTIAKILGVDIEIFEKIQLEKILSLNINWLSKLALLSTKDELDEAINLAPDELKNPLNELKILANSTEHKNLRLVPLYYSKMRYYDSLFFRFLNQNSILAGGGNYEINGEISSGFAIYTDALIENQNTRREI</sequence>